<keyword evidence="3" id="KW-0808">Transferase</keyword>
<dbReference type="PANTHER" id="PTHR12526:SF630">
    <property type="entry name" value="GLYCOSYLTRANSFERASE"/>
    <property type="match status" value="1"/>
</dbReference>
<reference evidence="3 4" key="1">
    <citation type="submission" date="2020-02" db="EMBL/GenBank/DDBJ databases">
        <title>Draft genome sequence of Limisphaera ngatamarikiensis NGM72.4T, a thermophilic Verrucomicrobia grouped in subdivision 3.</title>
        <authorList>
            <person name="Carere C.R."/>
            <person name="Steen J."/>
            <person name="Hugenholtz P."/>
            <person name="Stott M.B."/>
        </authorList>
    </citation>
    <scope>NUCLEOTIDE SEQUENCE [LARGE SCALE GENOMIC DNA]</scope>
    <source>
        <strain evidence="3 4">NGM72.4</strain>
    </source>
</reference>
<dbReference type="CDD" id="cd03808">
    <property type="entry name" value="GT4_CapM-like"/>
    <property type="match status" value="1"/>
</dbReference>
<name>A0A6M1RIA1_9BACT</name>
<dbReference type="GO" id="GO:0016757">
    <property type="term" value="F:glycosyltransferase activity"/>
    <property type="evidence" value="ECO:0007669"/>
    <property type="project" value="InterPro"/>
</dbReference>
<dbReference type="PANTHER" id="PTHR12526">
    <property type="entry name" value="GLYCOSYLTRANSFERASE"/>
    <property type="match status" value="1"/>
</dbReference>
<dbReference type="InterPro" id="IPR028098">
    <property type="entry name" value="Glyco_trans_4-like_N"/>
</dbReference>
<keyword evidence="4" id="KW-1185">Reference proteome</keyword>
<protein>
    <submittedName>
        <fullName evidence="3">Glycosyltransferase family 4 protein</fullName>
    </submittedName>
</protein>
<dbReference type="Pfam" id="PF13579">
    <property type="entry name" value="Glyco_trans_4_4"/>
    <property type="match status" value="1"/>
</dbReference>
<gene>
    <name evidence="3" type="ORF">G4L39_10330</name>
</gene>
<dbReference type="SUPFAM" id="SSF53756">
    <property type="entry name" value="UDP-Glycosyltransferase/glycogen phosphorylase"/>
    <property type="match status" value="1"/>
</dbReference>
<dbReference type="InterPro" id="IPR001296">
    <property type="entry name" value="Glyco_trans_1"/>
</dbReference>
<accession>A0A6M1RIA1</accession>
<dbReference type="Gene3D" id="3.40.50.2000">
    <property type="entry name" value="Glycogen Phosphorylase B"/>
    <property type="match status" value="2"/>
</dbReference>
<evidence type="ECO:0000313" key="4">
    <source>
        <dbReference type="Proteomes" id="UP000477311"/>
    </source>
</evidence>
<evidence type="ECO:0000259" key="2">
    <source>
        <dbReference type="Pfam" id="PF13579"/>
    </source>
</evidence>
<feature type="domain" description="Glycosyl transferase family 1" evidence="1">
    <location>
        <begin position="193"/>
        <end position="360"/>
    </location>
</feature>
<dbReference type="AlphaFoldDB" id="A0A6M1RIA1"/>
<organism evidence="3 4">
    <name type="scientific">Limisphaera ngatamarikiensis</name>
    <dbReference type="NCBI Taxonomy" id="1324935"/>
    <lineage>
        <taxon>Bacteria</taxon>
        <taxon>Pseudomonadati</taxon>
        <taxon>Verrucomicrobiota</taxon>
        <taxon>Verrucomicrobiia</taxon>
        <taxon>Limisphaerales</taxon>
        <taxon>Limisphaeraceae</taxon>
        <taxon>Limisphaera</taxon>
    </lineage>
</organism>
<dbReference type="EMBL" id="JAAKYA010000071">
    <property type="protein sequence ID" value="NGO39788.1"/>
    <property type="molecule type" value="Genomic_DNA"/>
</dbReference>
<dbReference type="RefSeq" id="WP_165108014.1">
    <property type="nucleotide sequence ID" value="NZ_JAAKYA010000071.1"/>
</dbReference>
<dbReference type="Pfam" id="PF00534">
    <property type="entry name" value="Glycos_transf_1"/>
    <property type="match status" value="1"/>
</dbReference>
<evidence type="ECO:0000259" key="1">
    <source>
        <dbReference type="Pfam" id="PF00534"/>
    </source>
</evidence>
<sequence>MRVVHVITRLIVGGAQENTLASVLGLRERHGWEVRLISGPTYGPEGSLEGVAAAVPGLLEIEPHLVRPVHPWRDGLAWVRLTRRFRELRPDLVHTHSGKAGFLGRLAAHRAGIPVIVHTIHGPSFGPFQGPLANAVFRWAERRAGRVTTHFVVVAEAMTRQYLAAGIGRPDQYSLIYSGFDLGPYLEATNDPAWRARVGLGPEDLVVGKVARLFKLKGHDDLLAVAPAVVRRCPRARFLFVGDGAWRGRLEARVRALGLAGVVRFAGLVPPESIPRWMGIMDVVVHLSRREGLPRALPQALAAGKPVLAYACDGAPEVCRPGETGILVRPGDLTGLEAGLVQLLEDASLRERLGRQGRAWVREHFDVNGMVDRLHALYVRLLGRTDAAGAMDVPEGPGTV</sequence>
<feature type="domain" description="Glycosyltransferase subfamily 4-like N-terminal" evidence="2">
    <location>
        <begin position="13"/>
        <end position="176"/>
    </location>
</feature>
<comment type="caution">
    <text evidence="3">The sequence shown here is derived from an EMBL/GenBank/DDBJ whole genome shotgun (WGS) entry which is preliminary data.</text>
</comment>
<proteinExistence type="predicted"/>
<evidence type="ECO:0000313" key="3">
    <source>
        <dbReference type="EMBL" id="NGO39788.1"/>
    </source>
</evidence>
<dbReference type="Proteomes" id="UP000477311">
    <property type="component" value="Unassembled WGS sequence"/>
</dbReference>